<dbReference type="SUPFAM" id="SSF52518">
    <property type="entry name" value="Thiamin diphosphate-binding fold (THDP-binding)"/>
    <property type="match status" value="2"/>
</dbReference>
<comment type="similarity">
    <text evidence="3 6">Belongs to the TPP enzyme family.</text>
</comment>
<dbReference type="CDD" id="cd07035">
    <property type="entry name" value="TPP_PYR_POX_like"/>
    <property type="match status" value="1"/>
</dbReference>
<dbReference type="GO" id="GO:0003984">
    <property type="term" value="F:acetolactate synthase activity"/>
    <property type="evidence" value="ECO:0007669"/>
    <property type="project" value="TreeGrafter"/>
</dbReference>
<evidence type="ECO:0000256" key="2">
    <source>
        <dbReference type="ARBA" id="ARBA00001964"/>
    </source>
</evidence>
<proteinExistence type="inferred from homology"/>
<gene>
    <name evidence="10" type="ordered locus">Rfer_2478</name>
</gene>
<dbReference type="FunFam" id="3.40.50.970:FF:000007">
    <property type="entry name" value="Acetolactate synthase"/>
    <property type="match status" value="1"/>
</dbReference>
<keyword evidence="11" id="KW-1185">Reference proteome</keyword>
<evidence type="ECO:0000259" key="9">
    <source>
        <dbReference type="Pfam" id="PF02776"/>
    </source>
</evidence>
<dbReference type="GO" id="GO:0030976">
    <property type="term" value="F:thiamine pyrophosphate binding"/>
    <property type="evidence" value="ECO:0007669"/>
    <property type="project" value="InterPro"/>
</dbReference>
<dbReference type="PANTHER" id="PTHR18968:SF166">
    <property type="entry name" value="2-HYDROXYACYL-COA LYASE 2"/>
    <property type="match status" value="1"/>
</dbReference>
<dbReference type="GO" id="GO:0050660">
    <property type="term" value="F:flavin adenine dinucleotide binding"/>
    <property type="evidence" value="ECO:0007669"/>
    <property type="project" value="TreeGrafter"/>
</dbReference>
<dbReference type="InterPro" id="IPR012000">
    <property type="entry name" value="Thiamin_PyroP_enz_cen_dom"/>
</dbReference>
<comment type="cofactor">
    <cofactor evidence="1">
        <name>Mg(2+)</name>
        <dbReference type="ChEBI" id="CHEBI:18420"/>
    </cofactor>
</comment>
<dbReference type="Pfam" id="PF02775">
    <property type="entry name" value="TPP_enzyme_C"/>
    <property type="match status" value="1"/>
</dbReference>
<feature type="domain" description="Thiamine pyrophosphate enzyme central" evidence="7">
    <location>
        <begin position="229"/>
        <end position="357"/>
    </location>
</feature>
<comment type="cofactor">
    <cofactor evidence="2">
        <name>thiamine diphosphate</name>
        <dbReference type="ChEBI" id="CHEBI:58937"/>
    </cofactor>
</comment>
<evidence type="ECO:0000256" key="5">
    <source>
        <dbReference type="ARBA" id="ARBA00023052"/>
    </source>
</evidence>
<evidence type="ECO:0000259" key="7">
    <source>
        <dbReference type="Pfam" id="PF00205"/>
    </source>
</evidence>
<dbReference type="eggNOG" id="COG0028">
    <property type="taxonomic scope" value="Bacteria"/>
</dbReference>
<dbReference type="SUPFAM" id="SSF52467">
    <property type="entry name" value="DHS-like NAD/FAD-binding domain"/>
    <property type="match status" value="1"/>
</dbReference>
<feature type="domain" description="Thiamine pyrophosphate enzyme N-terminal TPP-binding" evidence="9">
    <location>
        <begin position="8"/>
        <end position="120"/>
    </location>
</feature>
<dbReference type="Pfam" id="PF02776">
    <property type="entry name" value="TPP_enzyme_N"/>
    <property type="match status" value="1"/>
</dbReference>
<dbReference type="InterPro" id="IPR029061">
    <property type="entry name" value="THDP-binding"/>
</dbReference>
<sequence length="585" mass="61680">MPSTSIRHGGDRVAEALQAHGVRCVFTLCGGHISPILSASKARGIRILDVRDEATAVFAADATARLSGLPGVAAVTAGPGISNTITALKNAQLAQSPVILIGGAAPTALQGRGALQDIDQRPLVAPHVKRFIKIQRVSELGPAVDEAFAVAQAGVPGPVFIECPVDLLYDEVSIRQWYADAAGKGTSVADRLLRFYLNRHVKKMFDGSAAVSAPQVRPVLPPRAPDGRLQAALAALAKAERPLLVIGSQALVLSKQAEHLAEAVARLGIPVYLSGMARGLLGRDHPLQMRHQRRQALREADCVLLAGVPCDFRLDYGKHVRRSATLIAANRSAKDARLNRKPDIAAIGDAGLFLQALAQAQPASTAAGSRLAAWVAQLRGRDAARELEIDQQAQASGEFVNPIALFRTLENELGDNALLVADGGDFVATASYVLHPRTPLSWLDPGAFGTLGVGAGFALGAALARPGGEVWIILGDGACGYGLVEFDTFVRHGIPVIALVGNDAGWTQIAREQVKMLHDDVATVLARTDYHAVAAGFGAEGIVVKTMMELPAALARARALAHSGKPVLVNVWLDKTEFREGSLSM</sequence>
<dbReference type="GO" id="GO:0009097">
    <property type="term" value="P:isoleucine biosynthetic process"/>
    <property type="evidence" value="ECO:0007669"/>
    <property type="project" value="TreeGrafter"/>
</dbReference>
<dbReference type="InterPro" id="IPR012001">
    <property type="entry name" value="Thiamin_PyroP_enz_TPP-bd_dom"/>
</dbReference>
<dbReference type="GO" id="GO:0005948">
    <property type="term" value="C:acetolactate synthase complex"/>
    <property type="evidence" value="ECO:0007669"/>
    <property type="project" value="TreeGrafter"/>
</dbReference>
<keyword evidence="5 6" id="KW-0786">Thiamine pyrophosphate</keyword>
<dbReference type="InterPro" id="IPR011766">
    <property type="entry name" value="TPP_enzyme_TPP-bd"/>
</dbReference>
<dbReference type="EMBL" id="CP000267">
    <property type="protein sequence ID" value="ABD70195.1"/>
    <property type="molecule type" value="Genomic_DNA"/>
</dbReference>
<dbReference type="AlphaFoldDB" id="Q21VK8"/>
<evidence type="ECO:0000313" key="10">
    <source>
        <dbReference type="EMBL" id="ABD70195.1"/>
    </source>
</evidence>
<dbReference type="PANTHER" id="PTHR18968">
    <property type="entry name" value="THIAMINE PYROPHOSPHATE ENZYMES"/>
    <property type="match status" value="1"/>
</dbReference>
<feature type="domain" description="Thiamine pyrophosphate enzyme TPP-binding" evidence="8">
    <location>
        <begin position="422"/>
        <end position="571"/>
    </location>
</feature>
<name>Q21VK8_ALBFT</name>
<keyword evidence="4" id="KW-0479">Metal-binding</keyword>
<evidence type="ECO:0000256" key="6">
    <source>
        <dbReference type="RuleBase" id="RU362132"/>
    </source>
</evidence>
<evidence type="ECO:0000256" key="3">
    <source>
        <dbReference type="ARBA" id="ARBA00007812"/>
    </source>
</evidence>
<dbReference type="Pfam" id="PF00205">
    <property type="entry name" value="TPP_enzyme_M"/>
    <property type="match status" value="1"/>
</dbReference>
<accession>Q21VK8</accession>
<dbReference type="PROSITE" id="PS00187">
    <property type="entry name" value="TPP_ENZYMES"/>
    <property type="match status" value="1"/>
</dbReference>
<dbReference type="HOGENOM" id="CLU_013748_3_3_4"/>
<evidence type="ECO:0000256" key="4">
    <source>
        <dbReference type="ARBA" id="ARBA00022723"/>
    </source>
</evidence>
<dbReference type="Gene3D" id="3.40.50.1220">
    <property type="entry name" value="TPP-binding domain"/>
    <property type="match status" value="1"/>
</dbReference>
<dbReference type="KEGG" id="rfr:Rfer_2478"/>
<dbReference type="STRING" id="338969.Rfer_2478"/>
<organism evidence="10 11">
    <name type="scientific">Albidiferax ferrireducens (strain ATCC BAA-621 / DSM 15236 / T118)</name>
    <name type="common">Rhodoferax ferrireducens</name>
    <dbReference type="NCBI Taxonomy" id="338969"/>
    <lineage>
        <taxon>Bacteria</taxon>
        <taxon>Pseudomonadati</taxon>
        <taxon>Pseudomonadota</taxon>
        <taxon>Betaproteobacteria</taxon>
        <taxon>Burkholderiales</taxon>
        <taxon>Comamonadaceae</taxon>
        <taxon>Rhodoferax</taxon>
    </lineage>
</organism>
<protein>
    <submittedName>
        <fullName evidence="10">Thiamine pyrophosphate enzyme-like TPP binding protein</fullName>
    </submittedName>
</protein>
<evidence type="ECO:0000313" key="11">
    <source>
        <dbReference type="Proteomes" id="UP000008332"/>
    </source>
</evidence>
<dbReference type="InterPro" id="IPR000399">
    <property type="entry name" value="TPP-bd_CS"/>
</dbReference>
<dbReference type="RefSeq" id="WP_011464763.1">
    <property type="nucleotide sequence ID" value="NC_007908.1"/>
</dbReference>
<dbReference type="InterPro" id="IPR029035">
    <property type="entry name" value="DHS-like_NAD/FAD-binding_dom"/>
</dbReference>
<dbReference type="Proteomes" id="UP000008332">
    <property type="component" value="Chromosome"/>
</dbReference>
<dbReference type="GO" id="GO:0009099">
    <property type="term" value="P:L-valine biosynthetic process"/>
    <property type="evidence" value="ECO:0007669"/>
    <property type="project" value="TreeGrafter"/>
</dbReference>
<evidence type="ECO:0000259" key="8">
    <source>
        <dbReference type="Pfam" id="PF02775"/>
    </source>
</evidence>
<reference evidence="11" key="1">
    <citation type="submission" date="2006-02" db="EMBL/GenBank/DDBJ databases">
        <title>Complete sequence of chromosome of Rhodoferax ferrireducens DSM 15236.</title>
        <authorList>
            <person name="Copeland A."/>
            <person name="Lucas S."/>
            <person name="Lapidus A."/>
            <person name="Barry K."/>
            <person name="Detter J.C."/>
            <person name="Glavina del Rio T."/>
            <person name="Hammon N."/>
            <person name="Israni S."/>
            <person name="Pitluck S."/>
            <person name="Brettin T."/>
            <person name="Bruce D."/>
            <person name="Han C."/>
            <person name="Tapia R."/>
            <person name="Gilna P."/>
            <person name="Kiss H."/>
            <person name="Schmutz J."/>
            <person name="Larimer F."/>
            <person name="Land M."/>
            <person name="Kyrpides N."/>
            <person name="Ivanova N."/>
            <person name="Richardson P."/>
        </authorList>
    </citation>
    <scope>NUCLEOTIDE SEQUENCE [LARGE SCALE GENOMIC DNA]</scope>
    <source>
        <strain evidence="11">ATCC BAA-621 / DSM 15236 / T118</strain>
    </source>
</reference>
<dbReference type="GO" id="GO:0000287">
    <property type="term" value="F:magnesium ion binding"/>
    <property type="evidence" value="ECO:0007669"/>
    <property type="project" value="InterPro"/>
</dbReference>
<evidence type="ECO:0000256" key="1">
    <source>
        <dbReference type="ARBA" id="ARBA00001946"/>
    </source>
</evidence>
<dbReference type="OrthoDB" id="2254214at2"/>
<dbReference type="InterPro" id="IPR045229">
    <property type="entry name" value="TPP_enz"/>
</dbReference>
<dbReference type="Gene3D" id="3.40.50.970">
    <property type="match status" value="2"/>
</dbReference>